<dbReference type="Pfam" id="PF02811">
    <property type="entry name" value="PHP"/>
    <property type="match status" value="1"/>
</dbReference>
<evidence type="ECO:0000256" key="4">
    <source>
        <dbReference type="ARBA" id="ARBA00022605"/>
    </source>
</evidence>
<comment type="catalytic activity">
    <reaction evidence="7 8">
        <text>L-histidinol phosphate + H2O = L-histidinol + phosphate</text>
        <dbReference type="Rhea" id="RHEA:14465"/>
        <dbReference type="ChEBI" id="CHEBI:15377"/>
        <dbReference type="ChEBI" id="CHEBI:43474"/>
        <dbReference type="ChEBI" id="CHEBI:57699"/>
        <dbReference type="ChEBI" id="CHEBI:57980"/>
        <dbReference type="EC" id="3.1.3.15"/>
    </reaction>
</comment>
<evidence type="ECO:0000313" key="11">
    <source>
        <dbReference type="Proteomes" id="UP000188184"/>
    </source>
</evidence>
<evidence type="ECO:0000256" key="1">
    <source>
        <dbReference type="ARBA" id="ARBA00004970"/>
    </source>
</evidence>
<proteinExistence type="inferred from homology"/>
<dbReference type="SUPFAM" id="SSF89550">
    <property type="entry name" value="PHP domain-like"/>
    <property type="match status" value="1"/>
</dbReference>
<protein>
    <recommendedName>
        <fullName evidence="3 8">Histidinol-phosphatase</fullName>
        <shortName evidence="8">HolPase</shortName>
        <ecNumber evidence="3 8">3.1.3.15</ecNumber>
    </recommendedName>
</protein>
<dbReference type="AlphaFoldDB" id="A0A1Q2L2B8"/>
<dbReference type="InterPro" id="IPR004013">
    <property type="entry name" value="PHP_dom"/>
</dbReference>
<dbReference type="GO" id="GO:0004401">
    <property type="term" value="F:histidinol-phosphatase activity"/>
    <property type="evidence" value="ECO:0007669"/>
    <property type="project" value="UniProtKB-UniRule"/>
</dbReference>
<name>A0A1Q2L2B8_9BACL</name>
<accession>A0A1Q2L2B8</accession>
<keyword evidence="4 8" id="KW-0028">Amino-acid biosynthesis</keyword>
<evidence type="ECO:0000256" key="3">
    <source>
        <dbReference type="ARBA" id="ARBA00013085"/>
    </source>
</evidence>
<feature type="domain" description="PHP" evidence="9">
    <location>
        <begin position="4"/>
        <end position="187"/>
    </location>
</feature>
<gene>
    <name evidence="10" type="ORF">B0X71_16330</name>
</gene>
<sequence>MRIDGHVHSHFCPHGTDAPMEEYVQKAIGLGLEVITFTEHAPLPEGFADPVPGQDSSMRAEDVPAYLAEGRRLADKYTGQIEVRTGFEVDYIEGFEEGTNAFLTAYPDAARHSILSVHFLKLDDGYFCLDYSAEMFERKAEEVSVQSLYRAYERTLRLAIARPFGDLTPPVLGHINLIHKFRKRVKADDPIDWEDVLRQAETNDFTLDYNFAGIDKADYGEAYPDADILAIARLYSTPLQTGSDAHHPDDVGRYFAGDDELQKL</sequence>
<evidence type="ECO:0000256" key="8">
    <source>
        <dbReference type="RuleBase" id="RU366003"/>
    </source>
</evidence>
<dbReference type="RefSeq" id="WP_198038640.1">
    <property type="nucleotide sequence ID" value="NZ_CP019640.1"/>
</dbReference>
<dbReference type="EC" id="3.1.3.15" evidence="3 8"/>
<dbReference type="Gene3D" id="3.20.20.140">
    <property type="entry name" value="Metal-dependent hydrolases"/>
    <property type="match status" value="1"/>
</dbReference>
<dbReference type="InterPro" id="IPR016195">
    <property type="entry name" value="Pol/histidinol_Pase-like"/>
</dbReference>
<dbReference type="CDD" id="cd12110">
    <property type="entry name" value="PHP_HisPPase_Hisj_like"/>
    <property type="match status" value="1"/>
</dbReference>
<keyword evidence="5 8" id="KW-0378">Hydrolase</keyword>
<comment type="similarity">
    <text evidence="2 8">Belongs to the PHP hydrolase family. HisK subfamily.</text>
</comment>
<evidence type="ECO:0000256" key="5">
    <source>
        <dbReference type="ARBA" id="ARBA00022801"/>
    </source>
</evidence>
<dbReference type="NCBIfam" id="TIGR01856">
    <property type="entry name" value="hisJ_fam"/>
    <property type="match status" value="1"/>
</dbReference>
<reference evidence="10 11" key="1">
    <citation type="submission" date="2017-02" db="EMBL/GenBank/DDBJ databases">
        <title>The complete genomic sequence of a novel cold adapted crude oil-degrading bacterium Planococcus qaidamina Y42.</title>
        <authorList>
            <person name="Yang R."/>
        </authorList>
    </citation>
    <scope>NUCLEOTIDE SEQUENCE [LARGE SCALE GENOMIC DNA]</scope>
    <source>
        <strain evidence="10 11">Y42</strain>
    </source>
</reference>
<dbReference type="PANTHER" id="PTHR21039:SF0">
    <property type="entry name" value="HISTIDINOL-PHOSPHATASE"/>
    <property type="match status" value="1"/>
</dbReference>
<evidence type="ECO:0000256" key="7">
    <source>
        <dbReference type="ARBA" id="ARBA00049158"/>
    </source>
</evidence>
<dbReference type="UniPathway" id="UPA00031">
    <property type="reaction ID" value="UER00013"/>
</dbReference>
<dbReference type="Proteomes" id="UP000188184">
    <property type="component" value="Chromosome"/>
</dbReference>
<evidence type="ECO:0000256" key="6">
    <source>
        <dbReference type="ARBA" id="ARBA00023102"/>
    </source>
</evidence>
<evidence type="ECO:0000313" key="10">
    <source>
        <dbReference type="EMBL" id="AQQ54514.1"/>
    </source>
</evidence>
<evidence type="ECO:0000256" key="2">
    <source>
        <dbReference type="ARBA" id="ARBA00009152"/>
    </source>
</evidence>
<dbReference type="EMBL" id="CP019640">
    <property type="protein sequence ID" value="AQQ54514.1"/>
    <property type="molecule type" value="Genomic_DNA"/>
</dbReference>
<dbReference type="InterPro" id="IPR010140">
    <property type="entry name" value="Histidinol_P_phosphatase_HisJ"/>
</dbReference>
<comment type="pathway">
    <text evidence="1 8">Amino-acid biosynthesis; L-histidine biosynthesis; L-histidine from 5-phospho-alpha-D-ribose 1-diphosphate: step 8/9.</text>
</comment>
<evidence type="ECO:0000259" key="9">
    <source>
        <dbReference type="Pfam" id="PF02811"/>
    </source>
</evidence>
<dbReference type="GO" id="GO:0005737">
    <property type="term" value="C:cytoplasm"/>
    <property type="evidence" value="ECO:0007669"/>
    <property type="project" value="TreeGrafter"/>
</dbReference>
<dbReference type="PANTHER" id="PTHR21039">
    <property type="entry name" value="HISTIDINOL PHOSPHATASE-RELATED"/>
    <property type="match status" value="1"/>
</dbReference>
<dbReference type="GO" id="GO:0000105">
    <property type="term" value="P:L-histidine biosynthetic process"/>
    <property type="evidence" value="ECO:0007669"/>
    <property type="project" value="UniProtKB-UniRule"/>
</dbReference>
<dbReference type="KEGG" id="pmar:B0X71_16330"/>
<organism evidence="10 11">
    <name type="scientific">Planococcus lenghuensis</name>
    <dbReference type="NCBI Taxonomy" id="2213202"/>
    <lineage>
        <taxon>Bacteria</taxon>
        <taxon>Bacillati</taxon>
        <taxon>Bacillota</taxon>
        <taxon>Bacilli</taxon>
        <taxon>Bacillales</taxon>
        <taxon>Caryophanaceae</taxon>
        <taxon>Planococcus</taxon>
    </lineage>
</organism>
<keyword evidence="6 8" id="KW-0368">Histidine biosynthesis</keyword>
<dbReference type="NCBIfam" id="NF005996">
    <property type="entry name" value="PRK08123.1"/>
    <property type="match status" value="1"/>
</dbReference>
<keyword evidence="11" id="KW-1185">Reference proteome</keyword>